<dbReference type="GeneID" id="5470878"/>
<feature type="compositionally biased region" description="Low complexity" evidence="1">
    <location>
        <begin position="18"/>
        <end position="27"/>
    </location>
</feature>
<reference evidence="2 3" key="1">
    <citation type="submission" date="2006-09" db="EMBL/GenBank/DDBJ databases">
        <title>Sequence and annotation of the 288-kb ATCV-1 virus that infects an endosymbiotic Chlorella strain of the heliozoon Acanthocystis turfacea.</title>
        <authorList>
            <person name="Fitzgerald L.A."/>
            <person name="Graves M.V."/>
            <person name="Li X."/>
            <person name="Pfitzner A.J.P."/>
            <person name="Hartigan J."/>
            <person name="Van Etten J.L."/>
        </authorList>
    </citation>
    <scope>NUCLEOTIDE SEQUENCE [LARGE SCALE GENOMIC DNA]</scope>
    <source>
        <strain evidence="2 3">ATCV-1</strain>
    </source>
</reference>
<evidence type="ECO:0000313" key="2">
    <source>
        <dbReference type="EMBL" id="ABT16689.1"/>
    </source>
</evidence>
<gene>
    <name evidence="2" type="primary">z555L</name>
    <name evidence="2" type="ORF">ATCV1_z555L</name>
</gene>
<proteinExistence type="predicted"/>
<protein>
    <submittedName>
        <fullName evidence="2">Uncharacterized protein z555L</fullName>
    </submittedName>
</protein>
<dbReference type="Proteomes" id="UP000202420">
    <property type="component" value="Segment"/>
</dbReference>
<organism evidence="2 3">
    <name type="scientific">Chlorovirus heliozoae</name>
    <dbReference type="NCBI Taxonomy" id="322019"/>
    <lineage>
        <taxon>Viruses</taxon>
        <taxon>Varidnaviria</taxon>
        <taxon>Bamfordvirae</taxon>
        <taxon>Nucleocytoviricota</taxon>
        <taxon>Megaviricetes</taxon>
        <taxon>Algavirales</taxon>
        <taxon>Phycodnaviridae</taxon>
        <taxon>Chlorovirus</taxon>
    </lineage>
</organism>
<dbReference type="EMBL" id="EF101928">
    <property type="protein sequence ID" value="ABT16689.1"/>
    <property type="molecule type" value="Genomic_DNA"/>
</dbReference>
<sequence length="74" mass="8090">MGVPSQWRNTKKDAMCPSSSSATSSRARTLMMPRRGLAQAGMDTVQSSPTSFRRSLMWRSTTVHASTCRHGATT</sequence>
<dbReference type="KEGG" id="vg:5470878"/>
<evidence type="ECO:0000313" key="3">
    <source>
        <dbReference type="Proteomes" id="UP000202420"/>
    </source>
</evidence>
<accession>A7K9G5</accession>
<feature type="region of interest" description="Disordered" evidence="1">
    <location>
        <begin position="1"/>
        <end position="27"/>
    </location>
</feature>
<evidence type="ECO:0000256" key="1">
    <source>
        <dbReference type="SAM" id="MobiDB-lite"/>
    </source>
</evidence>
<keyword evidence="3" id="KW-1185">Reference proteome</keyword>
<name>A7K9G5_9PHYC</name>
<dbReference type="RefSeq" id="YP_001427036.1">
    <property type="nucleotide sequence ID" value="NC_008724.1"/>
</dbReference>